<feature type="domain" description="Cytochrome c" evidence="5">
    <location>
        <begin position="39"/>
        <end position="122"/>
    </location>
</feature>
<dbReference type="SUPFAM" id="SSF46626">
    <property type="entry name" value="Cytochrome c"/>
    <property type="match status" value="1"/>
</dbReference>
<dbReference type="Proteomes" id="UP001317629">
    <property type="component" value="Chromosome"/>
</dbReference>
<sequence>MAGAGAAARLTNMLRFALSAALVVLAATLGLAPAAADRGRLALGASIAKANCSRCHAIGRTGASANPKAPPFRYLARRYPLSNLEEALGEGIVVGHEGPEMPQFRFDAQQIEALLAYLASIQR</sequence>
<evidence type="ECO:0000256" key="3">
    <source>
        <dbReference type="ARBA" id="ARBA00023004"/>
    </source>
</evidence>
<keyword evidence="7" id="KW-1185">Reference proteome</keyword>
<evidence type="ECO:0000313" key="7">
    <source>
        <dbReference type="Proteomes" id="UP001317629"/>
    </source>
</evidence>
<evidence type="ECO:0000256" key="4">
    <source>
        <dbReference type="PROSITE-ProRule" id="PRU00433"/>
    </source>
</evidence>
<evidence type="ECO:0000256" key="2">
    <source>
        <dbReference type="ARBA" id="ARBA00022723"/>
    </source>
</evidence>
<dbReference type="PROSITE" id="PS51007">
    <property type="entry name" value="CYTC"/>
    <property type="match status" value="1"/>
</dbReference>
<dbReference type="Pfam" id="PF00034">
    <property type="entry name" value="Cytochrom_C"/>
    <property type="match status" value="1"/>
</dbReference>
<dbReference type="InterPro" id="IPR036909">
    <property type="entry name" value="Cyt_c-like_dom_sf"/>
</dbReference>
<keyword evidence="1 4" id="KW-0349">Heme</keyword>
<keyword evidence="3 4" id="KW-0408">Iron</keyword>
<dbReference type="EMBL" id="AP027142">
    <property type="protein sequence ID" value="BDV35661.1"/>
    <property type="molecule type" value="Genomic_DNA"/>
</dbReference>
<reference evidence="6 7" key="1">
    <citation type="journal article" date="2023" name="Int. J. Syst. Evol. Microbiol.">
        <title>Methylocystis iwaonis sp. nov., a type II methane-oxidizing bacterium from surface soil of a rice paddy field in Japan, and emended description of the genus Methylocystis (ex Whittenbury et al. 1970) Bowman et al. 1993.</title>
        <authorList>
            <person name="Kaise H."/>
            <person name="Sawadogo J.B."/>
            <person name="Alam M.S."/>
            <person name="Ueno C."/>
            <person name="Dianou D."/>
            <person name="Shinjo R."/>
            <person name="Asakawa S."/>
        </authorList>
    </citation>
    <scope>NUCLEOTIDE SEQUENCE [LARGE SCALE GENOMIC DNA]</scope>
    <source>
        <strain evidence="6 7">SS37A-Re</strain>
    </source>
</reference>
<evidence type="ECO:0000259" key="5">
    <source>
        <dbReference type="PROSITE" id="PS51007"/>
    </source>
</evidence>
<dbReference type="Gene3D" id="1.10.760.10">
    <property type="entry name" value="Cytochrome c-like domain"/>
    <property type="match status" value="1"/>
</dbReference>
<evidence type="ECO:0000256" key="1">
    <source>
        <dbReference type="ARBA" id="ARBA00022617"/>
    </source>
</evidence>
<evidence type="ECO:0000313" key="6">
    <source>
        <dbReference type="EMBL" id="BDV35661.1"/>
    </source>
</evidence>
<gene>
    <name evidence="6" type="ORF">SS37A_31900</name>
</gene>
<accession>A0ABM8ECC2</accession>
<proteinExistence type="predicted"/>
<protein>
    <recommendedName>
        <fullName evidence="5">Cytochrome c domain-containing protein</fullName>
    </recommendedName>
</protein>
<keyword evidence="2 4" id="KW-0479">Metal-binding</keyword>
<organism evidence="6 7">
    <name type="scientific">Methylocystis iwaonis</name>
    <dbReference type="NCBI Taxonomy" id="2885079"/>
    <lineage>
        <taxon>Bacteria</taxon>
        <taxon>Pseudomonadati</taxon>
        <taxon>Pseudomonadota</taxon>
        <taxon>Alphaproteobacteria</taxon>
        <taxon>Hyphomicrobiales</taxon>
        <taxon>Methylocystaceae</taxon>
        <taxon>Methylocystis</taxon>
    </lineage>
</organism>
<name>A0ABM8ECC2_9HYPH</name>
<dbReference type="InterPro" id="IPR009056">
    <property type="entry name" value="Cyt_c-like_dom"/>
</dbReference>